<dbReference type="SUPFAM" id="SSF52540">
    <property type="entry name" value="P-loop containing nucleoside triphosphate hydrolases"/>
    <property type="match status" value="1"/>
</dbReference>
<dbReference type="OrthoDB" id="9780606at2"/>
<evidence type="ECO:0000259" key="1">
    <source>
        <dbReference type="Pfam" id="PF12705"/>
    </source>
</evidence>
<dbReference type="InterPro" id="IPR011604">
    <property type="entry name" value="PDDEXK-like_dom_sf"/>
</dbReference>
<feature type="domain" description="PD-(D/E)XK endonuclease-like" evidence="1">
    <location>
        <begin position="730"/>
        <end position="931"/>
    </location>
</feature>
<dbReference type="EMBL" id="JQGC01000014">
    <property type="protein sequence ID" value="KFL30368.1"/>
    <property type="molecule type" value="Genomic_DNA"/>
</dbReference>
<evidence type="ECO:0000313" key="2">
    <source>
        <dbReference type="EMBL" id="KFL30368.1"/>
    </source>
</evidence>
<dbReference type="InterPro" id="IPR027417">
    <property type="entry name" value="P-loop_NTPase"/>
</dbReference>
<comment type="caution">
    <text evidence="2">The sequence shown here is derived from an EMBL/GenBank/DDBJ whole genome shotgun (WGS) entry which is preliminary data.</text>
</comment>
<organism evidence="2 3">
    <name type="scientific">Devosia riboflavina</name>
    <dbReference type="NCBI Taxonomy" id="46914"/>
    <lineage>
        <taxon>Bacteria</taxon>
        <taxon>Pseudomonadati</taxon>
        <taxon>Pseudomonadota</taxon>
        <taxon>Alphaproteobacteria</taxon>
        <taxon>Hyphomicrobiales</taxon>
        <taxon>Devosiaceae</taxon>
        <taxon>Devosia</taxon>
    </lineage>
</organism>
<gene>
    <name evidence="2" type="ORF">JP75_15605</name>
</gene>
<dbReference type="STRING" id="46914.JP75_15605"/>
<dbReference type="AlphaFoldDB" id="A0A087M0G5"/>
<accession>A0A087M0G5</accession>
<dbReference type="Pfam" id="PF12705">
    <property type="entry name" value="PDDEXK_1"/>
    <property type="match status" value="1"/>
</dbReference>
<dbReference type="NCBIfam" id="TIGR02786">
    <property type="entry name" value="addB_alphas"/>
    <property type="match status" value="1"/>
</dbReference>
<protein>
    <recommendedName>
        <fullName evidence="1">PD-(D/E)XK endonuclease-like domain-containing protein</fullName>
    </recommendedName>
</protein>
<dbReference type="InterPro" id="IPR038726">
    <property type="entry name" value="PDDEXK_AddAB-type"/>
</dbReference>
<sequence>MTIFSIAPHSPFLPTLADAIMDGRLLGDWSRENPFWLSDVTIILPTQRAREALAEAFSRHPDFTGLLPDIRTFGGDEGDEEPFLPPFDAPPSLPAATTLERRLILSRLVAAWAHSPAGGQAFSTPPTAAEIFSMADSLAHVFDDLAIAERGPGELRALGDQLGPELGAYWQQTLTFLDIALSSWPLMLEDRKRADPSQLRGARLDRQAEGAPLIYGDRPVIAAGSTGSIPATARLLKALERLPRGALVLPGLDTTMSSDTHAALLDPEQSSHGHPQYHLAKLLRTLGASPPEVIELAPSEHPRTPLLHRALALTSETALWAEQRPEAETRDAALAGVSIIAARHEDEEARAIAIAAREALTNKQTVGIITPDRNLARRIAAELGRFGVVVDDAAGAPLFQSTIGRLARQILTLAVNKCAAVDLISLLRNRASLFGRSRGEISNLADDIELALLRGQRPAPGLDGVRAALAQHVIEPPKGAARRLNENHAPNILALLDDISTALTPLTRLIASPLIRAADLADAIVSAVDLVSAGAPVRGRDELQAWADEMAKLTGEGHAFAPAGLDAVLSALMQGFQVRNRLDSRKDIAIWGQIEARLMSPDLMILGALNEDIWPEPADPGPWLSRGMRLATGLEPPERLQGLAAHDFAQAMGNAKVIVAYADRIGTSPSLPSRLVQRLDAFAGEDAAKAMRQRGRGWIEAARAIDAVETTTPATRPLPNPPASIRPRKLSVTEVETLMRSPYDLYAKHVLKLRQLDPLGDVPDARERGTIIHDAFARFVEEGHDPTAPDAFEKLMAIAADAFSGLEAIGERRDIWLKRFGTAAEQFLAFERERHPRVRQRHAELKGRMPLHLAGAFEITGQADRVDEMTDGTVEILDFKTGSPPTPAMMKAFEAPQLLMEAVMTQAGAMTGIAAAPTSALTYVKIGLGPEAFVPSDFKAADGMPLMEAADEINRRLQSHIDHFLFRETPMPARLLPLAGQRFAGPYDHLARVAEWTQVDGGEDEA</sequence>
<dbReference type="Proteomes" id="UP000028981">
    <property type="component" value="Unassembled WGS sequence"/>
</dbReference>
<proteinExistence type="predicted"/>
<dbReference type="InterPro" id="IPR014153">
    <property type="entry name" value="Ds_break_AddB"/>
</dbReference>
<dbReference type="Gene3D" id="3.90.320.10">
    <property type="match status" value="1"/>
</dbReference>
<dbReference type="RefSeq" id="WP_035084455.1">
    <property type="nucleotide sequence ID" value="NZ_JQGC01000014.1"/>
</dbReference>
<evidence type="ECO:0000313" key="3">
    <source>
        <dbReference type="Proteomes" id="UP000028981"/>
    </source>
</evidence>
<keyword evidence="3" id="KW-1185">Reference proteome</keyword>
<reference evidence="2 3" key="1">
    <citation type="submission" date="2014-08" db="EMBL/GenBank/DDBJ databases">
        <authorList>
            <person name="Hassan Y.I."/>
            <person name="Lepp D."/>
            <person name="Zhou T."/>
        </authorList>
    </citation>
    <scope>NUCLEOTIDE SEQUENCE [LARGE SCALE GENOMIC DNA]</scope>
    <source>
        <strain evidence="2 3">IFO13584</strain>
    </source>
</reference>
<name>A0A087M0G5_9HYPH</name>